<protein>
    <recommendedName>
        <fullName evidence="3">Secreted protein</fullName>
    </recommendedName>
</protein>
<evidence type="ECO:0000313" key="2">
    <source>
        <dbReference type="EMBL" id="ACR36105.1"/>
    </source>
</evidence>
<feature type="signal peptide" evidence="1">
    <location>
        <begin position="1"/>
        <end position="28"/>
    </location>
</feature>
<keyword evidence="1" id="KW-0732">Signal</keyword>
<proteinExistence type="evidence at transcript level"/>
<organism evidence="2">
    <name type="scientific">Zea mays</name>
    <name type="common">Maize</name>
    <dbReference type="NCBI Taxonomy" id="4577"/>
    <lineage>
        <taxon>Eukaryota</taxon>
        <taxon>Viridiplantae</taxon>
        <taxon>Streptophyta</taxon>
        <taxon>Embryophyta</taxon>
        <taxon>Tracheophyta</taxon>
        <taxon>Spermatophyta</taxon>
        <taxon>Magnoliopsida</taxon>
        <taxon>Liliopsida</taxon>
        <taxon>Poales</taxon>
        <taxon>Poaceae</taxon>
        <taxon>PACMAD clade</taxon>
        <taxon>Panicoideae</taxon>
        <taxon>Andropogonodae</taxon>
        <taxon>Andropogoneae</taxon>
        <taxon>Tripsacinae</taxon>
        <taxon>Zea</taxon>
    </lineage>
</organism>
<name>C4J4K5_MAIZE</name>
<reference evidence="2" key="2">
    <citation type="submission" date="2012-06" db="EMBL/GenBank/DDBJ databases">
        <authorList>
            <person name="Yu Y."/>
            <person name="Currie J."/>
            <person name="Lomeli R."/>
            <person name="Angelova A."/>
            <person name="Collura K."/>
            <person name="Wissotski M."/>
            <person name="Campos D."/>
            <person name="Kudrna D."/>
            <person name="Golser W."/>
            <person name="Ashely E."/>
            <person name="Descour A."/>
            <person name="Fernandes J."/>
            <person name="Soderlund C."/>
            <person name="Walbot V."/>
        </authorList>
    </citation>
    <scope>NUCLEOTIDE SEQUENCE</scope>
    <source>
        <strain evidence="2">B73</strain>
    </source>
</reference>
<sequence>MMGASDRARTETRAFLMLASCCCASCLAVVDGSAGSGLSPRSAACCCWSCRLPADDDGRGLPTSVDEFDVSSAAAAGPRPRNCLGDGMTAAASVTGSVWATAGGIIGWPSARACMSATRCIWSAW</sequence>
<dbReference type="EMBL" id="BT085752">
    <property type="protein sequence ID" value="ACR36105.1"/>
    <property type="molecule type" value="mRNA"/>
</dbReference>
<evidence type="ECO:0008006" key="3">
    <source>
        <dbReference type="Google" id="ProtNLM"/>
    </source>
</evidence>
<accession>C4J4K5</accession>
<evidence type="ECO:0000256" key="1">
    <source>
        <dbReference type="SAM" id="SignalP"/>
    </source>
</evidence>
<feature type="chain" id="PRO_5002939032" description="Secreted protein" evidence="1">
    <location>
        <begin position="29"/>
        <end position="125"/>
    </location>
</feature>
<reference evidence="2" key="1">
    <citation type="journal article" date="2009" name="PLoS Genet.">
        <title>Sequencing, mapping, and analysis of 27,455 maize full-length cDNAs.</title>
        <authorList>
            <person name="Soderlund C."/>
            <person name="Descour A."/>
            <person name="Kudrna D."/>
            <person name="Bomhoff M."/>
            <person name="Boyd L."/>
            <person name="Currie J."/>
            <person name="Angelova A."/>
            <person name="Collura K."/>
            <person name="Wissotski M."/>
            <person name="Ashley E."/>
            <person name="Morrow D."/>
            <person name="Fernandes J."/>
            <person name="Walbot V."/>
            <person name="Yu Y."/>
        </authorList>
    </citation>
    <scope>NUCLEOTIDE SEQUENCE</scope>
    <source>
        <strain evidence="2">B73</strain>
    </source>
</reference>
<dbReference type="AlphaFoldDB" id="C4J4K5"/>